<accession>A0A2J6SIJ5</accession>
<keyword evidence="14" id="KW-1185">Reference proteome</keyword>
<evidence type="ECO:0000256" key="6">
    <source>
        <dbReference type="ARBA" id="ARBA00022651"/>
    </source>
</evidence>
<evidence type="ECO:0000256" key="3">
    <source>
        <dbReference type="ARBA" id="ARBA00004851"/>
    </source>
</evidence>
<comment type="similarity">
    <text evidence="4 10">Belongs to the glycosyl hydrolase 10 (cellulase F) family.</text>
</comment>
<evidence type="ECO:0000313" key="13">
    <source>
        <dbReference type="EMBL" id="PMD50587.1"/>
    </source>
</evidence>
<feature type="domain" description="GH10" evidence="12">
    <location>
        <begin position="1"/>
        <end position="261"/>
    </location>
</feature>
<keyword evidence="11" id="KW-0732">Signal</keyword>
<evidence type="ECO:0000256" key="10">
    <source>
        <dbReference type="RuleBase" id="RU361174"/>
    </source>
</evidence>
<evidence type="ECO:0000256" key="5">
    <source>
        <dbReference type="ARBA" id="ARBA00022525"/>
    </source>
</evidence>
<comment type="pathway">
    <text evidence="3">Glycan degradation; xylan degradation.</text>
</comment>
<dbReference type="EC" id="3.2.1.8" evidence="10"/>
<dbReference type="InterPro" id="IPR017853">
    <property type="entry name" value="GH"/>
</dbReference>
<dbReference type="InParanoid" id="A0A2J6SIJ5"/>
<protein>
    <recommendedName>
        <fullName evidence="10">Beta-xylanase</fullName>
        <ecNumber evidence="10">3.2.1.8</ecNumber>
    </recommendedName>
</protein>
<evidence type="ECO:0000256" key="11">
    <source>
        <dbReference type="SAM" id="SignalP"/>
    </source>
</evidence>
<evidence type="ECO:0000256" key="7">
    <source>
        <dbReference type="ARBA" id="ARBA00022801"/>
    </source>
</evidence>
<dbReference type="PROSITE" id="PS51760">
    <property type="entry name" value="GH10_2"/>
    <property type="match status" value="1"/>
</dbReference>
<dbReference type="EMBL" id="KZ613913">
    <property type="protein sequence ID" value="PMD50587.1"/>
    <property type="molecule type" value="Genomic_DNA"/>
</dbReference>
<dbReference type="Pfam" id="PF00331">
    <property type="entry name" value="Glyco_hydro_10"/>
    <property type="match status" value="1"/>
</dbReference>
<dbReference type="GO" id="GO:0045493">
    <property type="term" value="P:xylan catabolic process"/>
    <property type="evidence" value="ECO:0007669"/>
    <property type="project" value="UniProtKB-KW"/>
</dbReference>
<name>A0A2J6SIJ5_9HELO</name>
<proteinExistence type="inferred from homology"/>
<keyword evidence="6" id="KW-0858">Xylan degradation</keyword>
<feature type="signal peptide" evidence="11">
    <location>
        <begin position="1"/>
        <end position="19"/>
    </location>
</feature>
<keyword evidence="10" id="KW-0326">Glycosidase</keyword>
<keyword evidence="8 10" id="KW-0119">Carbohydrate metabolism</keyword>
<dbReference type="Gene3D" id="3.20.20.80">
    <property type="entry name" value="Glycosidases"/>
    <property type="match status" value="1"/>
</dbReference>
<dbReference type="PANTHER" id="PTHR31490:SF35">
    <property type="entry name" value="ENDO-1,4-BETA-XYLANASE"/>
    <property type="match status" value="1"/>
</dbReference>
<evidence type="ECO:0000259" key="12">
    <source>
        <dbReference type="PROSITE" id="PS51760"/>
    </source>
</evidence>
<evidence type="ECO:0000256" key="8">
    <source>
        <dbReference type="ARBA" id="ARBA00023277"/>
    </source>
</evidence>
<dbReference type="SMART" id="SM00633">
    <property type="entry name" value="Glyco_10"/>
    <property type="match status" value="1"/>
</dbReference>
<feature type="chain" id="PRO_5014451101" description="Beta-xylanase" evidence="11">
    <location>
        <begin position="20"/>
        <end position="301"/>
    </location>
</feature>
<evidence type="ECO:0000256" key="9">
    <source>
        <dbReference type="ARBA" id="ARBA00023326"/>
    </source>
</evidence>
<dbReference type="AlphaFoldDB" id="A0A2J6SIJ5"/>
<keyword evidence="5" id="KW-0964">Secreted</keyword>
<dbReference type="GeneID" id="36594239"/>
<evidence type="ECO:0000256" key="2">
    <source>
        <dbReference type="ARBA" id="ARBA00004613"/>
    </source>
</evidence>
<dbReference type="GO" id="GO:0005576">
    <property type="term" value="C:extracellular region"/>
    <property type="evidence" value="ECO:0007669"/>
    <property type="project" value="UniProtKB-SubCell"/>
</dbReference>
<comment type="subcellular location">
    <subcellularLocation>
        <location evidence="2">Secreted</location>
    </subcellularLocation>
</comment>
<keyword evidence="7 10" id="KW-0378">Hydrolase</keyword>
<evidence type="ECO:0000256" key="4">
    <source>
        <dbReference type="ARBA" id="ARBA00007495"/>
    </source>
</evidence>
<dbReference type="SUPFAM" id="SSF51445">
    <property type="entry name" value="(Trans)glycosidases"/>
    <property type="match status" value="1"/>
</dbReference>
<dbReference type="InterPro" id="IPR001000">
    <property type="entry name" value="GH10_dom"/>
</dbReference>
<sequence>MRFQAQVLAVAAAVPPVSAQLNDLAKAAGKLYFGTATDNMELNLRSSKKNGQLLRCHNLVWHSQLAPWALINHVTDEAKYWARQCYAWDVLNEALNDDGTYRNDTFLTFLGPYYIKIALKVAAAADSHAKLYYNDYGIEHVGNKPNAARANIIKFLQDDGIKIDGVRLQSHFTVGRSPSLDEQIADMREFADMGSDMAVTELDVRLLEPENNTNLASQSEAYKNTLEHNSWTPGVFAGYGSAGLWFANFTKHPAYQGIVDAFKNGTVTITSPVTVGNGTDDLGEMVRTTRMIMGMPTRMMR</sequence>
<dbReference type="InterPro" id="IPR044846">
    <property type="entry name" value="GH10"/>
</dbReference>
<keyword evidence="9 10" id="KW-0624">Polysaccharide degradation</keyword>
<organism evidence="13 14">
    <name type="scientific">Hyaloscypha bicolor E</name>
    <dbReference type="NCBI Taxonomy" id="1095630"/>
    <lineage>
        <taxon>Eukaryota</taxon>
        <taxon>Fungi</taxon>
        <taxon>Dikarya</taxon>
        <taxon>Ascomycota</taxon>
        <taxon>Pezizomycotina</taxon>
        <taxon>Leotiomycetes</taxon>
        <taxon>Helotiales</taxon>
        <taxon>Hyaloscyphaceae</taxon>
        <taxon>Hyaloscypha</taxon>
        <taxon>Hyaloscypha bicolor</taxon>
    </lineage>
</organism>
<dbReference type="RefSeq" id="XP_024727491.1">
    <property type="nucleotide sequence ID" value="XM_024886162.1"/>
</dbReference>
<evidence type="ECO:0000313" key="14">
    <source>
        <dbReference type="Proteomes" id="UP000235371"/>
    </source>
</evidence>
<reference evidence="13 14" key="1">
    <citation type="submission" date="2016-04" db="EMBL/GenBank/DDBJ databases">
        <title>A degradative enzymes factory behind the ericoid mycorrhizal symbiosis.</title>
        <authorList>
            <consortium name="DOE Joint Genome Institute"/>
            <person name="Martino E."/>
            <person name="Morin E."/>
            <person name="Grelet G."/>
            <person name="Kuo A."/>
            <person name="Kohler A."/>
            <person name="Daghino S."/>
            <person name="Barry K."/>
            <person name="Choi C."/>
            <person name="Cichocki N."/>
            <person name="Clum A."/>
            <person name="Copeland A."/>
            <person name="Hainaut M."/>
            <person name="Haridas S."/>
            <person name="Labutti K."/>
            <person name="Lindquist E."/>
            <person name="Lipzen A."/>
            <person name="Khouja H.-R."/>
            <person name="Murat C."/>
            <person name="Ohm R."/>
            <person name="Olson A."/>
            <person name="Spatafora J."/>
            <person name="Veneault-Fourrey C."/>
            <person name="Henrissat B."/>
            <person name="Grigoriev I."/>
            <person name="Martin F."/>
            <person name="Perotto S."/>
        </authorList>
    </citation>
    <scope>NUCLEOTIDE SEQUENCE [LARGE SCALE GENOMIC DNA]</scope>
    <source>
        <strain evidence="13 14">E</strain>
    </source>
</reference>
<dbReference type="OrthoDB" id="3055998at2759"/>
<evidence type="ECO:0000256" key="1">
    <source>
        <dbReference type="ARBA" id="ARBA00000681"/>
    </source>
</evidence>
<dbReference type="STRING" id="1095630.A0A2J6SIJ5"/>
<comment type="catalytic activity">
    <reaction evidence="1 10">
        <text>Endohydrolysis of (1-&gt;4)-beta-D-xylosidic linkages in xylans.</text>
        <dbReference type="EC" id="3.2.1.8"/>
    </reaction>
</comment>
<dbReference type="Proteomes" id="UP000235371">
    <property type="component" value="Unassembled WGS sequence"/>
</dbReference>
<dbReference type="PANTHER" id="PTHR31490">
    <property type="entry name" value="GLYCOSYL HYDROLASE"/>
    <property type="match status" value="1"/>
</dbReference>
<gene>
    <name evidence="13" type="ORF">K444DRAFT_657497</name>
</gene>
<dbReference type="PRINTS" id="PR00134">
    <property type="entry name" value="GLHYDRLASE10"/>
</dbReference>
<dbReference type="GO" id="GO:0031176">
    <property type="term" value="F:endo-1,4-beta-xylanase activity"/>
    <property type="evidence" value="ECO:0007669"/>
    <property type="project" value="UniProtKB-EC"/>
</dbReference>